<evidence type="ECO:0000256" key="4">
    <source>
        <dbReference type="ARBA" id="ARBA00022803"/>
    </source>
</evidence>
<evidence type="ECO:0000256" key="1">
    <source>
        <dbReference type="ARBA" id="ARBA00004196"/>
    </source>
</evidence>
<keyword evidence="3" id="KW-0201">Cytochrome c-type biogenesis</keyword>
<feature type="region of interest" description="Disordered" evidence="6">
    <location>
        <begin position="277"/>
        <end position="297"/>
    </location>
</feature>
<organism evidence="9 10">
    <name type="scientific">Candidatus Accumulibacter proximus</name>
    <dbReference type="NCBI Taxonomy" id="2954385"/>
    <lineage>
        <taxon>Bacteria</taxon>
        <taxon>Pseudomonadati</taxon>
        <taxon>Pseudomonadota</taxon>
        <taxon>Betaproteobacteria</taxon>
        <taxon>Candidatus Accumulibacter</taxon>
    </lineage>
</organism>
<dbReference type="NCBIfam" id="TIGR03142">
    <property type="entry name" value="cytochro_ccmI"/>
    <property type="match status" value="1"/>
</dbReference>
<name>A0A935PZ01_9PROT</name>
<dbReference type="Proteomes" id="UP000697998">
    <property type="component" value="Unassembled WGS sequence"/>
</dbReference>
<dbReference type="InterPro" id="IPR011990">
    <property type="entry name" value="TPR-like_helical_dom_sf"/>
</dbReference>
<feature type="domain" description="Cytochrome c-type biogenesis protein H TPR" evidence="8">
    <location>
        <begin position="125"/>
        <end position="257"/>
    </location>
</feature>
<feature type="transmembrane region" description="Helical" evidence="7">
    <location>
        <begin position="6"/>
        <end position="26"/>
    </location>
</feature>
<evidence type="ECO:0000256" key="2">
    <source>
        <dbReference type="ARBA" id="ARBA00022737"/>
    </source>
</evidence>
<dbReference type="InterPro" id="IPR056413">
    <property type="entry name" value="TPR_CcmH_CycH"/>
</dbReference>
<evidence type="ECO:0000256" key="6">
    <source>
        <dbReference type="SAM" id="MobiDB-lite"/>
    </source>
</evidence>
<comment type="caution">
    <text evidence="9">The sequence shown here is derived from an EMBL/GenBank/DDBJ whole genome shotgun (WGS) entry which is preliminary data.</text>
</comment>
<gene>
    <name evidence="9" type="primary">ccmI</name>
    <name evidence="9" type="ORF">IPJ27_09945</name>
</gene>
<keyword evidence="7" id="KW-0812">Transmembrane</keyword>
<dbReference type="InterPro" id="IPR017560">
    <property type="entry name" value="Cyt_c_biogenesis_CcmI"/>
</dbReference>
<comment type="subcellular location">
    <subcellularLocation>
        <location evidence="1">Cell envelope</location>
    </subcellularLocation>
</comment>
<evidence type="ECO:0000259" key="8">
    <source>
        <dbReference type="Pfam" id="PF23914"/>
    </source>
</evidence>
<sequence length="297" mass="32107">MSAFIIVAALLVVAIIAILLPPLWRLPEPVGSGDRREANLAIFRDQLAELEREREEGSLAEADFVQAQAELQRRLLDEVEPQSAPAARTQGGRKTALALLLIIPLAAATGYLLLGEPRALDPLQRQARIDPEQIEQMLAGLVEKLKKNPDDSKGWVMLARSYKVLDRFPEAADAYGRAGDLVDQDATLLADYAEVLSRINGGNLQGKPTELIERALKLDANEPQALLLAGAAASERQDFAAAAEHWSRLLVQLEPGSDDAKALEAAVLKAREIAATQAGAGKSARRLRPPEARSAAR</sequence>
<reference evidence="9 10" key="1">
    <citation type="submission" date="2020-10" db="EMBL/GenBank/DDBJ databases">
        <title>Connecting structure to function with the recovery of over 1000 high-quality activated sludge metagenome-assembled genomes encoding full-length rRNA genes using long-read sequencing.</title>
        <authorList>
            <person name="Singleton C.M."/>
            <person name="Petriglieri F."/>
            <person name="Kristensen J.M."/>
            <person name="Kirkegaard R.H."/>
            <person name="Michaelsen T.Y."/>
            <person name="Andersen M.H."/>
            <person name="Karst S.M."/>
            <person name="Dueholm M.S."/>
            <person name="Nielsen P.H."/>
            <person name="Albertsen M."/>
        </authorList>
    </citation>
    <scope>NUCLEOTIDE SEQUENCE [LARGE SCALE GENOMIC DNA]</scope>
    <source>
        <strain evidence="9">EsbW_18-Q3-R4-48_BATAC.285</strain>
    </source>
</reference>
<dbReference type="SUPFAM" id="SSF48452">
    <property type="entry name" value="TPR-like"/>
    <property type="match status" value="1"/>
</dbReference>
<dbReference type="PANTHER" id="PTHR47870">
    <property type="entry name" value="CYTOCHROME C-TYPE BIOGENESIS PROTEIN CCMH"/>
    <property type="match status" value="1"/>
</dbReference>
<dbReference type="GO" id="GO:0017004">
    <property type="term" value="P:cytochrome complex assembly"/>
    <property type="evidence" value="ECO:0007669"/>
    <property type="project" value="UniProtKB-KW"/>
</dbReference>
<dbReference type="Pfam" id="PF23914">
    <property type="entry name" value="TPR_CcmH_CycH"/>
    <property type="match status" value="1"/>
</dbReference>
<evidence type="ECO:0000313" key="10">
    <source>
        <dbReference type="Proteomes" id="UP000697998"/>
    </source>
</evidence>
<accession>A0A935PZ01</accession>
<dbReference type="GO" id="GO:0030313">
    <property type="term" value="C:cell envelope"/>
    <property type="evidence" value="ECO:0007669"/>
    <property type="project" value="UniProtKB-SubCell"/>
</dbReference>
<keyword evidence="7" id="KW-0472">Membrane</keyword>
<dbReference type="EMBL" id="JADJMH010000006">
    <property type="protein sequence ID" value="MBK7675049.1"/>
    <property type="molecule type" value="Genomic_DNA"/>
</dbReference>
<keyword evidence="5" id="KW-0175">Coiled coil</keyword>
<dbReference type="AlphaFoldDB" id="A0A935PZ01"/>
<feature type="coiled-coil region" evidence="5">
    <location>
        <begin position="33"/>
        <end position="60"/>
    </location>
</feature>
<proteinExistence type="predicted"/>
<dbReference type="PANTHER" id="PTHR47870:SF1">
    <property type="entry name" value="CYTOCHROME C-TYPE BIOGENESIS PROTEIN CCMH"/>
    <property type="match status" value="1"/>
</dbReference>
<evidence type="ECO:0000256" key="3">
    <source>
        <dbReference type="ARBA" id="ARBA00022748"/>
    </source>
</evidence>
<keyword evidence="7" id="KW-1133">Transmembrane helix</keyword>
<dbReference type="Gene3D" id="1.25.40.10">
    <property type="entry name" value="Tetratricopeptide repeat domain"/>
    <property type="match status" value="1"/>
</dbReference>
<protein>
    <submittedName>
        <fullName evidence="9">C-type cytochrome biogenesis protein CcmI</fullName>
    </submittedName>
</protein>
<evidence type="ECO:0000256" key="5">
    <source>
        <dbReference type="SAM" id="Coils"/>
    </source>
</evidence>
<feature type="transmembrane region" description="Helical" evidence="7">
    <location>
        <begin position="96"/>
        <end position="114"/>
    </location>
</feature>
<evidence type="ECO:0000313" key="9">
    <source>
        <dbReference type="EMBL" id="MBK7675049.1"/>
    </source>
</evidence>
<keyword evidence="2" id="KW-0677">Repeat</keyword>
<dbReference type="InterPro" id="IPR051263">
    <property type="entry name" value="C-type_cytochrome_biogenesis"/>
</dbReference>
<keyword evidence="4" id="KW-0802">TPR repeat</keyword>
<evidence type="ECO:0000256" key="7">
    <source>
        <dbReference type="SAM" id="Phobius"/>
    </source>
</evidence>